<dbReference type="Gene3D" id="3.40.630.30">
    <property type="match status" value="1"/>
</dbReference>
<accession>A0ABN9MLN6</accession>
<keyword evidence="2" id="KW-1133">Transmembrane helix</keyword>
<comment type="caution">
    <text evidence="4">The sequence shown here is derived from an EMBL/GenBank/DDBJ whole genome shotgun (WGS) entry which is preliminary data.</text>
</comment>
<dbReference type="CDD" id="cd04301">
    <property type="entry name" value="NAT_SF"/>
    <property type="match status" value="1"/>
</dbReference>
<dbReference type="InterPro" id="IPR050769">
    <property type="entry name" value="NAT_camello-type"/>
</dbReference>
<keyword evidence="1" id="KW-0808">Transferase</keyword>
<feature type="transmembrane region" description="Helical" evidence="2">
    <location>
        <begin position="63"/>
        <end position="82"/>
    </location>
</feature>
<reference evidence="4" key="1">
    <citation type="submission" date="2023-07" db="EMBL/GenBank/DDBJ databases">
        <authorList>
            <person name="Stuckert A."/>
        </authorList>
    </citation>
    <scope>NUCLEOTIDE SEQUENCE</scope>
</reference>
<evidence type="ECO:0000256" key="1">
    <source>
        <dbReference type="ARBA" id="ARBA00022679"/>
    </source>
</evidence>
<dbReference type="SUPFAM" id="SSF55729">
    <property type="entry name" value="Acyl-CoA N-acyltransferases (Nat)"/>
    <property type="match status" value="1"/>
</dbReference>
<gene>
    <name evidence="4" type="ORF">RIMI_LOCUS22408708</name>
</gene>
<sequence length="223" mass="25694">MSDYFLRLYKDSDYHEARDLFASGLKEHVNKAFRHALCLTHIWLPALATITLPALNLVSVNTFALAVALALVALWFCARYMYTSYIDHALSDDMLDIRKYYLQRDGYCFWVAESTRGEFMGMIAALPSSEPGGEKHLELRRLSVVKCHRGKGVAKVLCRRLIDFARKRGCEAVVLTTTLPQWEACKMYEKLGFRLTDEFYYSKMLSRVVDFKVLAYQYDIPTA</sequence>
<dbReference type="InterPro" id="IPR016181">
    <property type="entry name" value="Acyl_CoA_acyltransferase"/>
</dbReference>
<feature type="domain" description="N-acetyltransferase" evidence="3">
    <location>
        <begin position="69"/>
        <end position="221"/>
    </location>
</feature>
<organism evidence="4 5">
    <name type="scientific">Ranitomeya imitator</name>
    <name type="common">mimic poison frog</name>
    <dbReference type="NCBI Taxonomy" id="111125"/>
    <lineage>
        <taxon>Eukaryota</taxon>
        <taxon>Metazoa</taxon>
        <taxon>Chordata</taxon>
        <taxon>Craniata</taxon>
        <taxon>Vertebrata</taxon>
        <taxon>Euteleostomi</taxon>
        <taxon>Amphibia</taxon>
        <taxon>Batrachia</taxon>
        <taxon>Anura</taxon>
        <taxon>Neobatrachia</taxon>
        <taxon>Hyloidea</taxon>
        <taxon>Dendrobatidae</taxon>
        <taxon>Dendrobatinae</taxon>
        <taxon>Ranitomeya</taxon>
    </lineage>
</organism>
<proteinExistence type="predicted"/>
<dbReference type="InterPro" id="IPR000182">
    <property type="entry name" value="GNAT_dom"/>
</dbReference>
<protein>
    <recommendedName>
        <fullName evidence="3">N-acetyltransferase domain-containing protein</fullName>
    </recommendedName>
</protein>
<keyword evidence="2" id="KW-0812">Transmembrane</keyword>
<dbReference type="PANTHER" id="PTHR13947">
    <property type="entry name" value="GNAT FAMILY N-ACETYLTRANSFERASE"/>
    <property type="match status" value="1"/>
</dbReference>
<dbReference type="Proteomes" id="UP001176940">
    <property type="component" value="Unassembled WGS sequence"/>
</dbReference>
<evidence type="ECO:0000313" key="4">
    <source>
        <dbReference type="EMBL" id="CAJ0967688.1"/>
    </source>
</evidence>
<keyword evidence="2" id="KW-0472">Membrane</keyword>
<dbReference type="PANTHER" id="PTHR13947:SF58">
    <property type="entry name" value="8B (PUTATIVE,_PSEUDO-RELATED"/>
    <property type="match status" value="1"/>
</dbReference>
<evidence type="ECO:0000313" key="5">
    <source>
        <dbReference type="Proteomes" id="UP001176940"/>
    </source>
</evidence>
<dbReference type="PROSITE" id="PS51186">
    <property type="entry name" value="GNAT"/>
    <property type="match status" value="1"/>
</dbReference>
<keyword evidence="5" id="KW-1185">Reference proteome</keyword>
<evidence type="ECO:0000256" key="2">
    <source>
        <dbReference type="SAM" id="Phobius"/>
    </source>
</evidence>
<dbReference type="EMBL" id="CAUEEQ010078511">
    <property type="protein sequence ID" value="CAJ0967688.1"/>
    <property type="molecule type" value="Genomic_DNA"/>
</dbReference>
<dbReference type="Pfam" id="PF00583">
    <property type="entry name" value="Acetyltransf_1"/>
    <property type="match status" value="1"/>
</dbReference>
<evidence type="ECO:0000259" key="3">
    <source>
        <dbReference type="PROSITE" id="PS51186"/>
    </source>
</evidence>
<name>A0ABN9MLN6_9NEOB</name>